<proteinExistence type="inferred from homology"/>
<keyword evidence="16" id="KW-1185">Reference proteome</keyword>
<evidence type="ECO:0000256" key="4">
    <source>
        <dbReference type="ARBA" id="ARBA00022679"/>
    </source>
</evidence>
<evidence type="ECO:0000256" key="12">
    <source>
        <dbReference type="SAM" id="MobiDB-lite"/>
    </source>
</evidence>
<feature type="region of interest" description="Disordered" evidence="12">
    <location>
        <begin position="401"/>
        <end position="425"/>
    </location>
</feature>
<dbReference type="SMART" id="SM01265">
    <property type="entry name" value="Mab-21"/>
    <property type="match status" value="1"/>
</dbReference>
<evidence type="ECO:0000256" key="10">
    <source>
        <dbReference type="ARBA" id="ARBA00023134"/>
    </source>
</evidence>
<feature type="compositionally biased region" description="Low complexity" evidence="12">
    <location>
        <begin position="462"/>
        <end position="475"/>
    </location>
</feature>
<evidence type="ECO:0000256" key="7">
    <source>
        <dbReference type="ARBA" id="ARBA00022741"/>
    </source>
</evidence>
<dbReference type="KEGG" id="soy:115882919"/>
<dbReference type="Pfam" id="PF03281">
    <property type="entry name" value="Mab-21"/>
    <property type="match status" value="1"/>
</dbReference>
<name>A0A6J2Y214_SITOR</name>
<evidence type="ECO:0000256" key="3">
    <source>
        <dbReference type="ARBA" id="ARBA00008307"/>
    </source>
</evidence>
<dbReference type="PANTHER" id="PTHR10656">
    <property type="entry name" value="CELL FATE DETERMINING PROTEIN MAB21-RELATED"/>
    <property type="match status" value="1"/>
</dbReference>
<feature type="domain" description="Mab-21-like HhH/H2TH-like" evidence="15">
    <location>
        <begin position="246"/>
        <end position="334"/>
    </location>
</feature>
<keyword evidence="13" id="KW-0472">Membrane</keyword>
<dbReference type="GO" id="GO:0016779">
    <property type="term" value="F:nucleotidyltransferase activity"/>
    <property type="evidence" value="ECO:0007669"/>
    <property type="project" value="UniProtKB-KW"/>
</dbReference>
<dbReference type="AlphaFoldDB" id="A0A6J2Y214"/>
<keyword evidence="10" id="KW-0342">GTP-binding</keyword>
<dbReference type="Gene3D" id="1.10.1410.40">
    <property type="match status" value="1"/>
</dbReference>
<keyword evidence="6" id="KW-0479">Metal-binding</keyword>
<keyword evidence="8" id="KW-0067">ATP-binding</keyword>
<dbReference type="InterPro" id="IPR024810">
    <property type="entry name" value="MAB21L/cGLR"/>
</dbReference>
<dbReference type="GO" id="GO:0005524">
    <property type="term" value="F:ATP binding"/>
    <property type="evidence" value="ECO:0007669"/>
    <property type="project" value="UniProtKB-KW"/>
</dbReference>
<feature type="compositionally biased region" description="Polar residues" evidence="12">
    <location>
        <begin position="401"/>
        <end position="415"/>
    </location>
</feature>
<dbReference type="InterPro" id="IPR046906">
    <property type="entry name" value="Mab-21_HhH/H2TH-like"/>
</dbReference>
<evidence type="ECO:0000313" key="16">
    <source>
        <dbReference type="Proteomes" id="UP000504635"/>
    </source>
</evidence>
<feature type="region of interest" description="Disordered" evidence="12">
    <location>
        <begin position="454"/>
        <end position="475"/>
    </location>
</feature>
<evidence type="ECO:0000256" key="1">
    <source>
        <dbReference type="ARBA" id="ARBA00001936"/>
    </source>
</evidence>
<evidence type="ECO:0000259" key="15">
    <source>
        <dbReference type="Pfam" id="PF20266"/>
    </source>
</evidence>
<evidence type="ECO:0000256" key="13">
    <source>
        <dbReference type="SAM" id="Phobius"/>
    </source>
</evidence>
<keyword evidence="7" id="KW-0547">Nucleotide-binding</keyword>
<dbReference type="RefSeq" id="XP_030757050.1">
    <property type="nucleotide sequence ID" value="XM_030901190.1"/>
</dbReference>
<feature type="domain" description="Mab-21-like nucleotidyltransferase" evidence="14">
    <location>
        <begin position="67"/>
        <end position="240"/>
    </location>
</feature>
<organism evidence="16 18">
    <name type="scientific">Sitophilus oryzae</name>
    <name type="common">Rice weevil</name>
    <name type="synonym">Curculio oryzae</name>
    <dbReference type="NCBI Taxonomy" id="7048"/>
    <lineage>
        <taxon>Eukaryota</taxon>
        <taxon>Metazoa</taxon>
        <taxon>Ecdysozoa</taxon>
        <taxon>Arthropoda</taxon>
        <taxon>Hexapoda</taxon>
        <taxon>Insecta</taxon>
        <taxon>Pterygota</taxon>
        <taxon>Neoptera</taxon>
        <taxon>Endopterygota</taxon>
        <taxon>Coleoptera</taxon>
        <taxon>Polyphaga</taxon>
        <taxon>Cucujiformia</taxon>
        <taxon>Curculionidae</taxon>
        <taxon>Dryophthorinae</taxon>
        <taxon>Sitophilus</taxon>
    </lineage>
</organism>
<comment type="cofactor">
    <cofactor evidence="1">
        <name>Mn(2+)</name>
        <dbReference type="ChEBI" id="CHEBI:29035"/>
    </cofactor>
</comment>
<dbReference type="GO" id="GO:0005525">
    <property type="term" value="F:GTP binding"/>
    <property type="evidence" value="ECO:0007669"/>
    <property type="project" value="UniProtKB-KW"/>
</dbReference>
<evidence type="ECO:0000256" key="5">
    <source>
        <dbReference type="ARBA" id="ARBA00022695"/>
    </source>
</evidence>
<keyword evidence="11" id="KW-0464">Manganese</keyword>
<comment type="similarity">
    <text evidence="3">Belongs to the mab-21 family.</text>
</comment>
<evidence type="ECO:0000256" key="2">
    <source>
        <dbReference type="ARBA" id="ARBA00001946"/>
    </source>
</evidence>
<accession>A0A6J2Y214</accession>
<reference evidence="17 18" key="1">
    <citation type="submission" date="2025-04" db="UniProtKB">
        <authorList>
            <consortium name="RefSeq"/>
        </authorList>
    </citation>
    <scope>IDENTIFICATION</scope>
    <source>
        <tissue evidence="17 18">Gonads</tissue>
    </source>
</reference>
<evidence type="ECO:0000256" key="9">
    <source>
        <dbReference type="ARBA" id="ARBA00022842"/>
    </source>
</evidence>
<evidence type="ECO:0000256" key="8">
    <source>
        <dbReference type="ARBA" id="ARBA00022840"/>
    </source>
</evidence>
<protein>
    <submittedName>
        <fullName evidence="17 18">Cyclic GMP-AMP synthase-like</fullName>
    </submittedName>
</protein>
<keyword evidence="4" id="KW-0808">Transferase</keyword>
<sequence length="475" mass="54401">MNTEPNYSNMEEVLKLINSKYIALDENQKEYNVRHLLTVLDLLIGIMKAIDPLFLALYSTNYFGGSYYDGLKIEKPNEFDIDLLLSLSTIICVSCKRRRCGCVRLCPSNKPGWLWLKIKDGFCPSLKVFMKDGFVETNLVLNWLKGLVYKALPKLAEKNVEVKTNYWSESGPALTLMIRGEYGDIDVDLVPSFTFNKGDWPLGGYIDNPTSKWEFFIVPKYNETQRYWRASFQAQESILIWGKEKLKPSLKLLKKMRNSLDHRFLASYFLKTIALNNLKNIKWTGSLSEAFMPLLYEYQECLKSGQIPYYWNRKNNLLGMVRKDILENEYNRISKQIRKIEQSYKTDPCIIASIILTPEEYNVFKNDSQAQMLCGVSQASLPCPEEASGWVSIFRNLETPSTRDQSNSASDQEQPSTSTSSGGTSWWQIGTIAAAGLIAGAVGGVLYRAFREENEELRPENRPANSRRNSNNQNR</sequence>
<dbReference type="Proteomes" id="UP000504635">
    <property type="component" value="Unplaced"/>
</dbReference>
<gene>
    <name evidence="17 18" type="primary">LOC115882919</name>
</gene>
<dbReference type="PANTHER" id="PTHR10656:SF42">
    <property type="entry name" value="CYCLIC GMP-AMP SYNTHASE-LIKE PROTEIN-RELATED"/>
    <property type="match status" value="1"/>
</dbReference>
<keyword evidence="13" id="KW-0812">Transmembrane</keyword>
<evidence type="ECO:0000313" key="17">
    <source>
        <dbReference type="RefSeq" id="XP_030757048.1"/>
    </source>
</evidence>
<keyword evidence="13" id="KW-1133">Transmembrane helix</keyword>
<evidence type="ECO:0000313" key="18">
    <source>
        <dbReference type="RefSeq" id="XP_030757050.1"/>
    </source>
</evidence>
<keyword evidence="5" id="KW-0548">Nucleotidyltransferase</keyword>
<dbReference type="InterPro" id="IPR046903">
    <property type="entry name" value="Mab-21-like_nuc_Trfase"/>
</dbReference>
<evidence type="ECO:0000256" key="11">
    <source>
        <dbReference type="ARBA" id="ARBA00023211"/>
    </source>
</evidence>
<dbReference type="Pfam" id="PF20266">
    <property type="entry name" value="Mab-21_C"/>
    <property type="match status" value="1"/>
</dbReference>
<dbReference type="Gene3D" id="3.30.460.90">
    <property type="match status" value="1"/>
</dbReference>
<feature type="transmembrane region" description="Helical" evidence="13">
    <location>
        <begin position="426"/>
        <end position="450"/>
    </location>
</feature>
<dbReference type="RefSeq" id="XP_030757048.1">
    <property type="nucleotide sequence ID" value="XM_030901188.1"/>
</dbReference>
<dbReference type="GO" id="GO:0046872">
    <property type="term" value="F:metal ion binding"/>
    <property type="evidence" value="ECO:0007669"/>
    <property type="project" value="UniProtKB-KW"/>
</dbReference>
<keyword evidence="9" id="KW-0460">Magnesium</keyword>
<evidence type="ECO:0000256" key="6">
    <source>
        <dbReference type="ARBA" id="ARBA00022723"/>
    </source>
</evidence>
<dbReference type="GeneID" id="115882919"/>
<feature type="compositionally biased region" description="Low complexity" evidence="12">
    <location>
        <begin position="416"/>
        <end position="425"/>
    </location>
</feature>
<comment type="cofactor">
    <cofactor evidence="2">
        <name>Mg(2+)</name>
        <dbReference type="ChEBI" id="CHEBI:18420"/>
    </cofactor>
</comment>
<dbReference type="OrthoDB" id="6054650at2759"/>
<evidence type="ECO:0000259" key="14">
    <source>
        <dbReference type="Pfam" id="PF03281"/>
    </source>
</evidence>